<protein>
    <recommendedName>
        <fullName evidence="3">WAT1-related protein</fullName>
    </recommendedName>
</protein>
<name>A0AAW2UA88_SESRA</name>
<feature type="transmembrane region" description="Helical" evidence="1">
    <location>
        <begin position="15"/>
        <end position="33"/>
    </location>
</feature>
<keyword evidence="1" id="KW-0812">Transmembrane</keyword>
<evidence type="ECO:0000313" key="2">
    <source>
        <dbReference type="EMBL" id="KAL0412711.1"/>
    </source>
</evidence>
<sequence>MEKVCDVLQGLKPTIMMVCVQIVFAGVSVFYKLAANDGMSLQVLIAYRFMFAAATVVPLALIIDR</sequence>
<proteinExistence type="predicted"/>
<dbReference type="EMBL" id="JACGWJ010000006">
    <property type="protein sequence ID" value="KAL0412711.1"/>
    <property type="molecule type" value="Genomic_DNA"/>
</dbReference>
<reference evidence="2" key="1">
    <citation type="submission" date="2020-06" db="EMBL/GenBank/DDBJ databases">
        <authorList>
            <person name="Li T."/>
            <person name="Hu X."/>
            <person name="Zhang T."/>
            <person name="Song X."/>
            <person name="Zhang H."/>
            <person name="Dai N."/>
            <person name="Sheng W."/>
            <person name="Hou X."/>
            <person name="Wei L."/>
        </authorList>
    </citation>
    <scope>NUCLEOTIDE SEQUENCE</scope>
    <source>
        <strain evidence="2">G02</strain>
        <tissue evidence="2">Leaf</tissue>
    </source>
</reference>
<accession>A0AAW2UA88</accession>
<comment type="caution">
    <text evidence="2">The sequence shown here is derived from an EMBL/GenBank/DDBJ whole genome shotgun (WGS) entry which is preliminary data.</text>
</comment>
<keyword evidence="1" id="KW-0472">Membrane</keyword>
<organism evidence="2">
    <name type="scientific">Sesamum radiatum</name>
    <name type="common">Black benniseed</name>
    <dbReference type="NCBI Taxonomy" id="300843"/>
    <lineage>
        <taxon>Eukaryota</taxon>
        <taxon>Viridiplantae</taxon>
        <taxon>Streptophyta</taxon>
        <taxon>Embryophyta</taxon>
        <taxon>Tracheophyta</taxon>
        <taxon>Spermatophyta</taxon>
        <taxon>Magnoliopsida</taxon>
        <taxon>eudicotyledons</taxon>
        <taxon>Gunneridae</taxon>
        <taxon>Pentapetalae</taxon>
        <taxon>asterids</taxon>
        <taxon>lamiids</taxon>
        <taxon>Lamiales</taxon>
        <taxon>Pedaliaceae</taxon>
        <taxon>Sesamum</taxon>
    </lineage>
</organism>
<evidence type="ECO:0000256" key="1">
    <source>
        <dbReference type="SAM" id="Phobius"/>
    </source>
</evidence>
<feature type="transmembrane region" description="Helical" evidence="1">
    <location>
        <begin position="45"/>
        <end position="63"/>
    </location>
</feature>
<gene>
    <name evidence="2" type="ORF">Sradi_1472800</name>
</gene>
<reference evidence="2" key="2">
    <citation type="journal article" date="2024" name="Plant">
        <title>Genomic evolution and insights into agronomic trait innovations of Sesamum species.</title>
        <authorList>
            <person name="Miao H."/>
            <person name="Wang L."/>
            <person name="Qu L."/>
            <person name="Liu H."/>
            <person name="Sun Y."/>
            <person name="Le M."/>
            <person name="Wang Q."/>
            <person name="Wei S."/>
            <person name="Zheng Y."/>
            <person name="Lin W."/>
            <person name="Duan Y."/>
            <person name="Cao H."/>
            <person name="Xiong S."/>
            <person name="Wang X."/>
            <person name="Wei L."/>
            <person name="Li C."/>
            <person name="Ma Q."/>
            <person name="Ju M."/>
            <person name="Zhao R."/>
            <person name="Li G."/>
            <person name="Mu C."/>
            <person name="Tian Q."/>
            <person name="Mei H."/>
            <person name="Zhang T."/>
            <person name="Gao T."/>
            <person name="Zhang H."/>
        </authorList>
    </citation>
    <scope>NUCLEOTIDE SEQUENCE</scope>
    <source>
        <tissue evidence="2">Leaf</tissue>
    </source>
</reference>
<keyword evidence="1" id="KW-1133">Transmembrane helix</keyword>
<evidence type="ECO:0008006" key="3">
    <source>
        <dbReference type="Google" id="ProtNLM"/>
    </source>
</evidence>
<dbReference type="AlphaFoldDB" id="A0AAW2UA88"/>